<evidence type="ECO:0000259" key="1">
    <source>
        <dbReference type="Pfam" id="PF14311"/>
    </source>
</evidence>
<gene>
    <name evidence="2" type="ORF">EV386_0261</name>
</gene>
<name>A0A4Q7LZ42_9MICO</name>
<dbReference type="Proteomes" id="UP000293852">
    <property type="component" value="Unassembled WGS sequence"/>
</dbReference>
<dbReference type="AlphaFoldDB" id="A0A4Q7LZ42"/>
<reference evidence="2 3" key="1">
    <citation type="submission" date="2019-02" db="EMBL/GenBank/DDBJ databases">
        <title>Sequencing the genomes of 1000 actinobacteria strains.</title>
        <authorList>
            <person name="Klenk H.-P."/>
        </authorList>
    </citation>
    <scope>NUCLEOTIDE SEQUENCE [LARGE SCALE GENOMIC DNA]</scope>
    <source>
        <strain evidence="2 3">DSM 16932</strain>
    </source>
</reference>
<dbReference type="RefSeq" id="WP_130411620.1">
    <property type="nucleotide sequence ID" value="NZ_SGWX01000001.1"/>
</dbReference>
<organism evidence="2 3">
    <name type="scientific">Xylanimonas ulmi</name>
    <dbReference type="NCBI Taxonomy" id="228973"/>
    <lineage>
        <taxon>Bacteria</taxon>
        <taxon>Bacillati</taxon>
        <taxon>Actinomycetota</taxon>
        <taxon>Actinomycetes</taxon>
        <taxon>Micrococcales</taxon>
        <taxon>Promicromonosporaceae</taxon>
        <taxon>Xylanimonas</taxon>
    </lineage>
</organism>
<feature type="domain" description="Treble clef zinc finger" evidence="1">
    <location>
        <begin position="184"/>
        <end position="239"/>
    </location>
</feature>
<feature type="domain" description="Treble clef zinc finger" evidence="1">
    <location>
        <begin position="252"/>
        <end position="307"/>
    </location>
</feature>
<dbReference type="OrthoDB" id="3196679at2"/>
<keyword evidence="3" id="KW-1185">Reference proteome</keyword>
<dbReference type="Pfam" id="PF14311">
    <property type="entry name" value="DUF4379"/>
    <property type="match status" value="2"/>
</dbReference>
<protein>
    <submittedName>
        <fullName evidence="2">Putative zinc ribbon protein</fullName>
    </submittedName>
</protein>
<dbReference type="EMBL" id="SGWX01000001">
    <property type="protein sequence ID" value="RZS60021.1"/>
    <property type="molecule type" value="Genomic_DNA"/>
</dbReference>
<evidence type="ECO:0000313" key="2">
    <source>
        <dbReference type="EMBL" id="RZS60021.1"/>
    </source>
</evidence>
<proteinExistence type="predicted"/>
<sequence>MAVKQCSWDGCDSFAAYGTRTKPAWCDEHITEILRRGGLEPLEPFASSTGFRLTRCLACGCEAHYRFVYTLDKNRDQEPTCRACHWAKWTATALRFGAELVGADIVDDEHARLVAESHGYDYLGAAPIPPAYRVRCRYCGRITADRLGDIGWGCSCQVNPRRPASVQGQPEQAFDPVPRLNPELVEQWHPTLNDPLRVTTISPNSKRRVHWRDPVCGHGWVATPADREKRPRLRCPECRTILDSLAWHHPDLAAQWSKDNPLSAWHVRPSGSLTFTPEWVCPKDATHRWRMAATARVQGSTCPMCRESGKSMVELRYFEALRTEFGEAFSGLAVRNPAFKRRTVWVPDVTVHLASGRTLMVEYDGGYWHAAKAGVDLDKSQDLLAAGALVVRLRESPLASLGISSGDYLELTVSPSAPAPERAVAAIREWLVSAGEHTPAP</sequence>
<accession>A0A4Q7LZ42</accession>
<evidence type="ECO:0000313" key="3">
    <source>
        <dbReference type="Proteomes" id="UP000293852"/>
    </source>
</evidence>
<dbReference type="PANTHER" id="PTHR37317">
    <property type="entry name" value="BLR8090 PROTEIN"/>
    <property type="match status" value="1"/>
</dbReference>
<dbReference type="InterPro" id="IPR025487">
    <property type="entry name" value="DUF4379"/>
</dbReference>
<dbReference type="PANTHER" id="PTHR37317:SF1">
    <property type="entry name" value="ZINC-RIBBON DOMAIN-CONTAINING PROTEIN-RELATED"/>
    <property type="match status" value="1"/>
</dbReference>
<comment type="caution">
    <text evidence="2">The sequence shown here is derived from an EMBL/GenBank/DDBJ whole genome shotgun (WGS) entry which is preliminary data.</text>
</comment>